<feature type="compositionally biased region" description="Basic and acidic residues" evidence="1">
    <location>
        <begin position="361"/>
        <end position="374"/>
    </location>
</feature>
<name>A0AAV8UNZ0_9RHOD</name>
<feature type="compositionally biased region" description="Low complexity" evidence="1">
    <location>
        <begin position="378"/>
        <end position="390"/>
    </location>
</feature>
<feature type="region of interest" description="Disordered" evidence="1">
    <location>
        <begin position="338"/>
        <end position="456"/>
    </location>
</feature>
<feature type="compositionally biased region" description="Basic and acidic residues" evidence="1">
    <location>
        <begin position="159"/>
        <end position="175"/>
    </location>
</feature>
<feature type="region of interest" description="Disordered" evidence="1">
    <location>
        <begin position="233"/>
        <end position="260"/>
    </location>
</feature>
<feature type="region of interest" description="Disordered" evidence="1">
    <location>
        <begin position="85"/>
        <end position="178"/>
    </location>
</feature>
<dbReference type="AlphaFoldDB" id="A0AAV8UNZ0"/>
<evidence type="ECO:0000313" key="3">
    <source>
        <dbReference type="EMBL" id="KAJ8904169.1"/>
    </source>
</evidence>
<organism evidence="3 4">
    <name type="scientific">Rhodosorus marinus</name>
    <dbReference type="NCBI Taxonomy" id="101924"/>
    <lineage>
        <taxon>Eukaryota</taxon>
        <taxon>Rhodophyta</taxon>
        <taxon>Stylonematophyceae</taxon>
        <taxon>Stylonematales</taxon>
        <taxon>Stylonemataceae</taxon>
        <taxon>Rhodosorus</taxon>
    </lineage>
</organism>
<gene>
    <name evidence="3" type="ORF">NDN08_000696</name>
</gene>
<dbReference type="SMART" id="SM00338">
    <property type="entry name" value="BRLZ"/>
    <property type="match status" value="1"/>
</dbReference>
<dbReference type="Proteomes" id="UP001157974">
    <property type="component" value="Unassembled WGS sequence"/>
</dbReference>
<feature type="compositionally biased region" description="Basic and acidic residues" evidence="1">
    <location>
        <begin position="408"/>
        <end position="427"/>
    </location>
</feature>
<feature type="compositionally biased region" description="Polar residues" evidence="1">
    <location>
        <begin position="235"/>
        <end position="249"/>
    </location>
</feature>
<dbReference type="PROSITE" id="PS50217">
    <property type="entry name" value="BZIP"/>
    <property type="match status" value="1"/>
</dbReference>
<dbReference type="EMBL" id="JAMWBK010000006">
    <property type="protein sequence ID" value="KAJ8904169.1"/>
    <property type="molecule type" value="Genomic_DNA"/>
</dbReference>
<accession>A0AAV8UNZ0</accession>
<feature type="compositionally biased region" description="Polar residues" evidence="1">
    <location>
        <begin position="432"/>
        <end position="451"/>
    </location>
</feature>
<dbReference type="GO" id="GO:0003700">
    <property type="term" value="F:DNA-binding transcription factor activity"/>
    <property type="evidence" value="ECO:0007669"/>
    <property type="project" value="InterPro"/>
</dbReference>
<evidence type="ECO:0000259" key="2">
    <source>
        <dbReference type="PROSITE" id="PS50217"/>
    </source>
</evidence>
<keyword evidence="4" id="KW-1185">Reference proteome</keyword>
<reference evidence="3 4" key="1">
    <citation type="journal article" date="2023" name="Nat. Commun.">
        <title>Origin of minicircular mitochondrial genomes in red algae.</title>
        <authorList>
            <person name="Lee Y."/>
            <person name="Cho C.H."/>
            <person name="Lee Y.M."/>
            <person name="Park S.I."/>
            <person name="Yang J.H."/>
            <person name="West J.A."/>
            <person name="Bhattacharya D."/>
            <person name="Yoon H.S."/>
        </authorList>
    </citation>
    <scope>NUCLEOTIDE SEQUENCE [LARGE SCALE GENOMIC DNA]</scope>
    <source>
        <strain evidence="3 4">CCMP1338</strain>
        <tissue evidence="3">Whole cell</tissue>
    </source>
</reference>
<proteinExistence type="predicted"/>
<dbReference type="InterPro" id="IPR004827">
    <property type="entry name" value="bZIP"/>
</dbReference>
<evidence type="ECO:0000256" key="1">
    <source>
        <dbReference type="SAM" id="MobiDB-lite"/>
    </source>
</evidence>
<sequence length="468" mass="50576">MMFENYSKQGDLEVDLKELSDSFPSLEPIEEGPYMNVEDNELLFPDELFKVSFEENNPYSLPSSTTAASSEARPAVKAANLKVSAAVESTPVVENMTATEHSWDDSGDDAAQPLPKGSSSGRYAIESAKKKAQQAATASSQQRDRKRAAEEGVNEEQSSDGKRQKTESSKHEERLKKNRKTAYISRIRRRVYTKELEAALLKSENVRDEVQKQNGDLKDELAKLRAEVAGLREQVSVSGGSPAPSTLPSESDPEEIQKGTGLDIGPVFLSEVFQGLITPITPRPAVADTGAGGGNMRVMFMFVLLFGLFLPFMDVHPSAPNRLPVELSWGSPYSSEKLPTGDVWDPASVIKNEPYLPPNDKMNDKKNIKLEDRGGAGPSSSTASASSVSAHVRSEERRLEAVDTDSSSDVKSKEVEITEDVARDVARDQAAGSSTCTQSAKGHGSSSNNPGATAVATIEQVKEPVVLA</sequence>
<feature type="domain" description="BZIP" evidence="2">
    <location>
        <begin position="168"/>
        <end position="231"/>
    </location>
</feature>
<feature type="compositionally biased region" description="Basic and acidic residues" evidence="1">
    <location>
        <begin position="392"/>
        <end position="401"/>
    </location>
</feature>
<comment type="caution">
    <text evidence="3">The sequence shown here is derived from an EMBL/GenBank/DDBJ whole genome shotgun (WGS) entry which is preliminary data.</text>
</comment>
<evidence type="ECO:0000313" key="4">
    <source>
        <dbReference type="Proteomes" id="UP001157974"/>
    </source>
</evidence>
<protein>
    <recommendedName>
        <fullName evidence="2">BZIP domain-containing protein</fullName>
    </recommendedName>
</protein>